<dbReference type="SUPFAM" id="SSF52833">
    <property type="entry name" value="Thioredoxin-like"/>
    <property type="match status" value="1"/>
</dbReference>
<dbReference type="EMBL" id="JBHSTI010000071">
    <property type="protein sequence ID" value="MFC6239742.1"/>
    <property type="molecule type" value="Genomic_DNA"/>
</dbReference>
<dbReference type="SUPFAM" id="SSF101898">
    <property type="entry name" value="NHL repeat"/>
    <property type="match status" value="1"/>
</dbReference>
<dbReference type="InterPro" id="IPR011042">
    <property type="entry name" value="6-blade_b-propeller_TolB-like"/>
</dbReference>
<protein>
    <submittedName>
        <fullName evidence="1">NHL domain-containing thioredoxin family protein</fullName>
    </submittedName>
</protein>
<evidence type="ECO:0000313" key="1">
    <source>
        <dbReference type="EMBL" id="MFC6239742.1"/>
    </source>
</evidence>
<dbReference type="InterPro" id="IPR045302">
    <property type="entry name" value="NHL2_NHL_rpt_dom"/>
</dbReference>
<comment type="caution">
    <text evidence="1">The sequence shown here is derived from an EMBL/GenBank/DDBJ whole genome shotgun (WGS) entry which is preliminary data.</text>
</comment>
<gene>
    <name evidence="1" type="ORF">ACFQGU_17865</name>
</gene>
<dbReference type="InterPro" id="IPR036249">
    <property type="entry name" value="Thioredoxin-like_sf"/>
</dbReference>
<dbReference type="RefSeq" id="WP_386769052.1">
    <property type="nucleotide sequence ID" value="NZ_JBHSTI010000071.1"/>
</dbReference>
<dbReference type="PANTHER" id="PTHR46388">
    <property type="entry name" value="NHL REPEAT-CONTAINING PROTEIN 2"/>
    <property type="match status" value="1"/>
</dbReference>
<proteinExistence type="predicted"/>
<feature type="non-terminal residue" evidence="1">
    <location>
        <position position="1"/>
    </location>
</feature>
<reference evidence="2" key="1">
    <citation type="journal article" date="2019" name="Int. J. Syst. Evol. Microbiol.">
        <title>The Global Catalogue of Microorganisms (GCM) 10K type strain sequencing project: providing services to taxonomists for standard genome sequencing and annotation.</title>
        <authorList>
            <consortium name="The Broad Institute Genomics Platform"/>
            <consortium name="The Broad Institute Genome Sequencing Center for Infectious Disease"/>
            <person name="Wu L."/>
            <person name="Ma J."/>
        </authorList>
    </citation>
    <scope>NUCLEOTIDE SEQUENCE [LARGE SCALE GENOMIC DNA]</scope>
    <source>
        <strain evidence="2">CGMCC 4.7317</strain>
    </source>
</reference>
<evidence type="ECO:0000313" key="2">
    <source>
        <dbReference type="Proteomes" id="UP001596138"/>
    </source>
</evidence>
<dbReference type="PANTHER" id="PTHR46388:SF2">
    <property type="entry name" value="NHL REPEAT-CONTAINING PROTEIN 2"/>
    <property type="match status" value="1"/>
</dbReference>
<dbReference type="Gene3D" id="3.40.30.10">
    <property type="entry name" value="Glutaredoxin"/>
    <property type="match status" value="1"/>
</dbReference>
<dbReference type="Gene3D" id="2.120.10.30">
    <property type="entry name" value="TolB, C-terminal domain"/>
    <property type="match status" value="2"/>
</dbReference>
<dbReference type="CDD" id="cd14951">
    <property type="entry name" value="NHL-2_like"/>
    <property type="match status" value="1"/>
</dbReference>
<dbReference type="Proteomes" id="UP001596138">
    <property type="component" value="Unassembled WGS sequence"/>
</dbReference>
<sequence length="576" mass="60357">VNCLHVLDELRPLEEKYADVLVTIGVHSPKFVHEAEHAAVVAAVERYGVHHPVLDDPDLETWKQYAVRAWPTLTVVDPEGYVVAQMSGEGHAHALDALIAELVAEHEGKGTLHRGDGPYVAPPPSDDLLSFPGKVLVLDDGTLLVSDTAHHSLAHLDADGETLIRRIGSGARGLIDGPAGTAQFSEPNGLLLLPPAVAERVGYDVIVADTVNHAIRGVVLATGEVRTLAGTGAQWMQGEPTSGAALDVALSSPWDVAWFDDGVLIAMAGVHRLDRLDLATGEVHAYAGTTNEGLVDGELPHAWFAQTSGLATSAEGSTLWLADSETSALRRVRNGLVATEIGAGLFDFGHRDGAAEQALLQHPLGVCELPDGSVAIADTYNGAVRRFDPATREVSTLATGLAEPSDLAVVADDTRGHVLLVVESAAHRLVRIALPDEALRVEGTAYRTRRPPTDVAPGPLDLEVLFTPPAGQKLDDRYGPSTYLVVSASPPSLLVDGTGSGTDLRRGLVLADPAATGAESGVLHVSVRAASCDDPDAPGAAEFPACHVHQQDWGVPVRLTAEGGSRLALVLAGLDA</sequence>
<accession>A0ABW1T647</accession>
<organism evidence="1 2">
    <name type="scientific">Longivirga aurantiaca</name>
    <dbReference type="NCBI Taxonomy" id="1837743"/>
    <lineage>
        <taxon>Bacteria</taxon>
        <taxon>Bacillati</taxon>
        <taxon>Actinomycetota</taxon>
        <taxon>Actinomycetes</taxon>
        <taxon>Sporichthyales</taxon>
        <taxon>Sporichthyaceae</taxon>
        <taxon>Longivirga</taxon>
    </lineage>
</organism>
<name>A0ABW1T647_9ACTN</name>
<keyword evidence="2" id="KW-1185">Reference proteome</keyword>